<accession>A0A818YTZ6</accession>
<reference evidence="2" key="1">
    <citation type="submission" date="2021-02" db="EMBL/GenBank/DDBJ databases">
        <authorList>
            <person name="Nowell W R."/>
        </authorList>
    </citation>
    <scope>NUCLEOTIDE SEQUENCE</scope>
</reference>
<name>A0A818YTZ6_9BILA</name>
<gene>
    <name evidence="2" type="ORF">OTI717_LOCUS15927</name>
</gene>
<comment type="caution">
    <text evidence="2">The sequence shown here is derived from an EMBL/GenBank/DDBJ whole genome shotgun (WGS) entry which is preliminary data.</text>
</comment>
<dbReference type="EMBL" id="CAJOAX010001934">
    <property type="protein sequence ID" value="CAF3757467.1"/>
    <property type="molecule type" value="Genomic_DNA"/>
</dbReference>
<feature type="coiled-coil region" evidence="1">
    <location>
        <begin position="54"/>
        <end position="88"/>
    </location>
</feature>
<dbReference type="AlphaFoldDB" id="A0A818YTZ6"/>
<dbReference type="Pfam" id="PF11199">
    <property type="entry name" value="DUF2891"/>
    <property type="match status" value="1"/>
</dbReference>
<dbReference type="InterPro" id="IPR021365">
    <property type="entry name" value="DUF2891"/>
</dbReference>
<evidence type="ECO:0000256" key="1">
    <source>
        <dbReference type="SAM" id="Coils"/>
    </source>
</evidence>
<protein>
    <recommendedName>
        <fullName evidence="4">DUF2891 domain-containing protein</fullName>
    </recommendedName>
</protein>
<evidence type="ECO:0008006" key="4">
    <source>
        <dbReference type="Google" id="ProtNLM"/>
    </source>
</evidence>
<proteinExistence type="predicted"/>
<evidence type="ECO:0000313" key="2">
    <source>
        <dbReference type="EMBL" id="CAF3757467.1"/>
    </source>
</evidence>
<dbReference type="Proteomes" id="UP000663823">
    <property type="component" value="Unassembled WGS sequence"/>
</dbReference>
<organism evidence="2 3">
    <name type="scientific">Rotaria sordida</name>
    <dbReference type="NCBI Taxonomy" id="392033"/>
    <lineage>
        <taxon>Eukaryota</taxon>
        <taxon>Metazoa</taxon>
        <taxon>Spiralia</taxon>
        <taxon>Gnathifera</taxon>
        <taxon>Rotifera</taxon>
        <taxon>Eurotatoria</taxon>
        <taxon>Bdelloidea</taxon>
        <taxon>Philodinida</taxon>
        <taxon>Philodinidae</taxon>
        <taxon>Rotaria</taxon>
    </lineage>
</organism>
<sequence length="749" mass="86909">MTSSNNENLRHLADTVDQLAVRLSSIQPSCLEQLEQWREAAYRSIDQYCERKRHELIEMKQVHYRQELNQLQQKVNQLIANHDDRQDHYDSVNHDIQLVEVKINELEHLRLKVHPLSIDEHLITRRHLFPLTHPYRMIHLKTSLESAVGTNDKHLLVDREGKHLCLLDRNLVIVNEISFTHDGIHSVFWASTIGQFIIVTCKNILLLDEKTMTLEKCPISSKVDWWRGTCSEDTLFLLTIEWGSSIYEFNLGSSFKAGKEWHSPVTCKKNEVMGDIKYNSGFLAIPIFNRHRDESRFELRSVINLDCIWSIRVHGRCRCCQIDVDQWLVMDHDDCRFFHISADGKLLEAGKYDQHEQLEDIIPWGKDSIVVLTKKINVISSPSTTVMATTEENDNNRHMTTNLSSLRRRFASLALSCIHREYPNKIAHILTSDADVQAPHHLTPAFFGCFDWHSAVHGHWLLARLGRIDKNLTYECRQALRQSLTKENLEGEVTYLSGEQRQTFERPYGLAWLLQLVMELDEWAEEEKESSEEILQWRENIRSLELIVVNRLSSWLPKLSHPVRSGEHSQTAFALGLSLDYARHVNNSIFEQLIEQHSLRFFSSDKLYPFIYEPSGEDFLSAGLAEADLMRRVMYKNNQEFLQWFNEFLPRTNLPSSLEPPSIADPTDPKLIHLAGLCLSRAWMLEGIVESLPENSEQRNQLYELSKRNAQAGLTAIDESHYEGGHWLGTFAVYLITRRGIHPNEINKP</sequence>
<evidence type="ECO:0000313" key="3">
    <source>
        <dbReference type="Proteomes" id="UP000663823"/>
    </source>
</evidence>
<keyword evidence="1" id="KW-0175">Coiled coil</keyword>